<dbReference type="CDD" id="cd07302">
    <property type="entry name" value="CHD"/>
    <property type="match status" value="1"/>
</dbReference>
<dbReference type="InterPro" id="IPR035965">
    <property type="entry name" value="PAS-like_dom_sf"/>
</dbReference>
<feature type="domain" description="PAS" evidence="9">
    <location>
        <begin position="462"/>
        <end position="532"/>
    </location>
</feature>
<dbReference type="PROSITE" id="PS50112">
    <property type="entry name" value="PAS"/>
    <property type="match status" value="1"/>
</dbReference>
<dbReference type="GeneID" id="8848723"/>
<dbReference type="PANTHER" id="PTHR11920">
    <property type="entry name" value="GUANYLYL CYCLASE"/>
    <property type="match status" value="1"/>
</dbReference>
<dbReference type="Gene3D" id="3.30.450.20">
    <property type="entry name" value="PAS domain"/>
    <property type="match status" value="1"/>
</dbReference>
<evidence type="ECO:0000256" key="2">
    <source>
        <dbReference type="ARBA" id="ARBA00022692"/>
    </source>
</evidence>
<evidence type="ECO:0000256" key="8">
    <source>
        <dbReference type="SAM" id="Phobius"/>
    </source>
</evidence>
<dbReference type="InterPro" id="IPR050401">
    <property type="entry name" value="Cyclic_nucleotide_synthase"/>
</dbReference>
<evidence type="ECO:0000256" key="5">
    <source>
        <dbReference type="ARBA" id="ARBA00023136"/>
    </source>
</evidence>
<dbReference type="InterPro" id="IPR029787">
    <property type="entry name" value="Nucleotide_cyclase"/>
</dbReference>
<keyword evidence="4 8" id="KW-1133">Transmembrane helix</keyword>
<keyword evidence="5 8" id="KW-0472">Membrane</keyword>
<evidence type="ECO:0000256" key="4">
    <source>
        <dbReference type="ARBA" id="ARBA00022989"/>
    </source>
</evidence>
<dbReference type="PROSITE" id="PS50125">
    <property type="entry name" value="GUANYLATE_CYCLASE_2"/>
    <property type="match status" value="1"/>
</dbReference>
<keyword evidence="3" id="KW-0547">Nucleotide-binding</keyword>
<dbReference type="GO" id="GO:0035556">
    <property type="term" value="P:intracellular signal transduction"/>
    <property type="evidence" value="ECO:0007669"/>
    <property type="project" value="InterPro"/>
</dbReference>
<reference evidence="11 12" key="1">
    <citation type="journal article" date="2010" name="Cell">
        <title>The genome of Naegleria gruberi illuminates early eukaryotic versatility.</title>
        <authorList>
            <person name="Fritz-Laylin L.K."/>
            <person name="Prochnik S.E."/>
            <person name="Ginger M.L."/>
            <person name="Dacks J.B."/>
            <person name="Carpenter M.L."/>
            <person name="Field M.C."/>
            <person name="Kuo A."/>
            <person name="Paredez A."/>
            <person name="Chapman J."/>
            <person name="Pham J."/>
            <person name="Shu S."/>
            <person name="Neupane R."/>
            <person name="Cipriano M."/>
            <person name="Mancuso J."/>
            <person name="Tu H."/>
            <person name="Salamov A."/>
            <person name="Lindquist E."/>
            <person name="Shapiro H."/>
            <person name="Lucas S."/>
            <person name="Grigoriev I.V."/>
            <person name="Cande W.Z."/>
            <person name="Fulton C."/>
            <person name="Rokhsar D.S."/>
            <person name="Dawson S.C."/>
        </authorList>
    </citation>
    <scope>NUCLEOTIDE SEQUENCE [LARGE SCALE GENOMIC DNA]</scope>
    <source>
        <strain evidence="11 12">NEG-M</strain>
    </source>
</reference>
<dbReference type="InterPro" id="IPR000014">
    <property type="entry name" value="PAS"/>
</dbReference>
<dbReference type="Pfam" id="PF13426">
    <property type="entry name" value="PAS_9"/>
    <property type="match status" value="1"/>
</dbReference>
<evidence type="ECO:0000256" key="7">
    <source>
        <dbReference type="RuleBase" id="RU000405"/>
    </source>
</evidence>
<dbReference type="SMART" id="SM00044">
    <property type="entry name" value="CYCc"/>
    <property type="match status" value="1"/>
</dbReference>
<dbReference type="SUPFAM" id="SSF55073">
    <property type="entry name" value="Nucleotide cyclase"/>
    <property type="match status" value="1"/>
</dbReference>
<evidence type="ECO:0000313" key="12">
    <source>
        <dbReference type="Proteomes" id="UP000006671"/>
    </source>
</evidence>
<evidence type="ECO:0000259" key="10">
    <source>
        <dbReference type="PROSITE" id="PS50125"/>
    </source>
</evidence>
<dbReference type="VEuPathDB" id="AmoebaDB:NAEGRDRAFT_49034"/>
<dbReference type="InterPro" id="IPR018297">
    <property type="entry name" value="A/G_cyclase_CS"/>
</dbReference>
<dbReference type="GO" id="GO:0000166">
    <property type="term" value="F:nucleotide binding"/>
    <property type="evidence" value="ECO:0007669"/>
    <property type="project" value="UniProtKB-KW"/>
</dbReference>
<dbReference type="GO" id="GO:0004383">
    <property type="term" value="F:guanylate cyclase activity"/>
    <property type="evidence" value="ECO:0007669"/>
    <property type="project" value="TreeGrafter"/>
</dbReference>
<keyword evidence="2 8" id="KW-0812">Transmembrane</keyword>
<name>D2VF55_NAEGR</name>
<evidence type="ECO:0000256" key="1">
    <source>
        <dbReference type="ARBA" id="ARBA00004370"/>
    </source>
</evidence>
<keyword evidence="6 7" id="KW-0456">Lyase</keyword>
<evidence type="ECO:0000313" key="11">
    <source>
        <dbReference type="EMBL" id="EFC44625.1"/>
    </source>
</evidence>
<dbReference type="OrthoDB" id="2163483at2759"/>
<dbReference type="eggNOG" id="KOG1023">
    <property type="taxonomic scope" value="Eukaryota"/>
</dbReference>
<proteinExistence type="inferred from homology"/>
<dbReference type="EMBL" id="GG738867">
    <property type="protein sequence ID" value="EFC44625.1"/>
    <property type="molecule type" value="Genomic_DNA"/>
</dbReference>
<accession>D2VF55</accession>
<comment type="subcellular location">
    <subcellularLocation>
        <location evidence="1">Membrane</location>
    </subcellularLocation>
</comment>
<dbReference type="GO" id="GO:0005886">
    <property type="term" value="C:plasma membrane"/>
    <property type="evidence" value="ECO:0007669"/>
    <property type="project" value="TreeGrafter"/>
</dbReference>
<dbReference type="SUPFAM" id="SSF55785">
    <property type="entry name" value="PYP-like sensor domain (PAS domain)"/>
    <property type="match status" value="1"/>
</dbReference>
<comment type="similarity">
    <text evidence="7">Belongs to the adenylyl cyclase class-4/guanylyl cyclase family.</text>
</comment>
<evidence type="ECO:0000259" key="9">
    <source>
        <dbReference type="PROSITE" id="PS50112"/>
    </source>
</evidence>
<dbReference type="GO" id="GO:0007168">
    <property type="term" value="P:receptor guanylyl cyclase signaling pathway"/>
    <property type="evidence" value="ECO:0007669"/>
    <property type="project" value="TreeGrafter"/>
</dbReference>
<evidence type="ECO:0000256" key="6">
    <source>
        <dbReference type="ARBA" id="ARBA00023239"/>
    </source>
</evidence>
<feature type="transmembrane region" description="Helical" evidence="8">
    <location>
        <begin position="186"/>
        <end position="207"/>
    </location>
</feature>
<evidence type="ECO:0000256" key="3">
    <source>
        <dbReference type="ARBA" id="ARBA00022741"/>
    </source>
</evidence>
<dbReference type="SMART" id="SM00091">
    <property type="entry name" value="PAS"/>
    <property type="match status" value="1"/>
</dbReference>
<dbReference type="PROSITE" id="PS00452">
    <property type="entry name" value="GUANYLATE_CYCLASE_1"/>
    <property type="match status" value="1"/>
</dbReference>
<keyword evidence="12" id="KW-1185">Reference proteome</keyword>
<dbReference type="GO" id="GO:0001653">
    <property type="term" value="F:peptide receptor activity"/>
    <property type="evidence" value="ECO:0007669"/>
    <property type="project" value="TreeGrafter"/>
</dbReference>
<feature type="transmembrane region" description="Helical" evidence="8">
    <location>
        <begin position="389"/>
        <end position="409"/>
    </location>
</feature>
<dbReference type="PANTHER" id="PTHR11920:SF335">
    <property type="entry name" value="GUANYLATE CYCLASE"/>
    <property type="match status" value="1"/>
</dbReference>
<dbReference type="AlphaFoldDB" id="D2VF55"/>
<protein>
    <submittedName>
        <fullName evidence="11">Predicted protein</fullName>
    </submittedName>
</protein>
<gene>
    <name evidence="11" type="ORF">NAEGRDRAFT_49034</name>
</gene>
<dbReference type="InterPro" id="IPR001054">
    <property type="entry name" value="A/G_cyclase"/>
</dbReference>
<dbReference type="NCBIfam" id="TIGR00229">
    <property type="entry name" value="sensory_box"/>
    <property type="match status" value="1"/>
</dbReference>
<dbReference type="Proteomes" id="UP000006671">
    <property type="component" value="Unassembled WGS sequence"/>
</dbReference>
<dbReference type="Gene3D" id="3.30.70.1230">
    <property type="entry name" value="Nucleotide cyclase"/>
    <property type="match status" value="1"/>
</dbReference>
<dbReference type="Pfam" id="PF00211">
    <property type="entry name" value="Guanylate_cyc"/>
    <property type="match status" value="1"/>
</dbReference>
<dbReference type="RefSeq" id="XP_002677369.1">
    <property type="nucleotide sequence ID" value="XM_002677323.1"/>
</dbReference>
<dbReference type="GO" id="GO:0004016">
    <property type="term" value="F:adenylate cyclase activity"/>
    <property type="evidence" value="ECO:0007669"/>
    <property type="project" value="TreeGrafter"/>
</dbReference>
<sequence>MVKTVQSNYFTDEMKNDMLGTKSEVFLPSLSADGSYTFSTKNMTYSELMHLIGSVTSVLANSTLETFRNTTNFEYIFLWKNRLLFIDYFEVFCDILTARNFEHLNAWSNIIIGVMSTLIGLFTIYLIVFWVIVGGYMKASSKLFKLYKFLPKDEVGKLFHELEKKTSQLNQRIEFRKSNLLSPSNVMIYFLALVFLLTYISVGLIFFEALYNSVYNRQAISKVQHGTEITHDLTKITFGSFQSLFDDTDYLQYTHDELYEFAKRYNTMDEYTDFRYGTEDAGYYNLIGMTSSIDTQVEHRGTDAKCKNYTLINFDISQIECMSMDELINANAYYLAKQVEDIYKKKYSEEQLLATFWKNYLVYIQTRKKSWGIMLESVDYFTSRINQRIISGLACALPALVALLAYMAFRTYSRINKERSLFLLMLFQVPCDVLDNLDPIKNYIFNRSFDSGKKNKQLSLDGRSEVKAVCDAAVDGMILCTSVGVIEIFNTASETMFGYKSTDVLGLSLTKLFEKEGREKVENILARLRQSNETMGETLELVCLRKNDRKFPTRVSLSVSLLSTSNNMKKSVITCFIKDITTELKHNNLIKEEKMKSEALLLNILPEPVANRLKAGETNIYENFKDVTCFFSDIVGFTTMSSTMEPNQVVAMLNEIVNQFDILCDSYDLEKIKTIGDAYFCCGGLHNCMQSDHPEKVVRFAIDTLGVIYIYNTQNNTTVNIRVGVHTGSVVAGVLGIKKFAYDLWGDAVNTASRMESTGLPGRVQISRDTYERVHDLFEFDLREIEVKGKGKMKTYVVKEKHHQNPNKESPEITSTTILRNRLGESSSAANLFQAQQNIDHENSVPNLLQLTIPDKY</sequence>
<feature type="transmembrane region" description="Helical" evidence="8">
    <location>
        <begin position="110"/>
        <end position="133"/>
    </location>
</feature>
<dbReference type="InParanoid" id="D2VF55"/>
<dbReference type="CDD" id="cd00130">
    <property type="entry name" value="PAS"/>
    <property type="match status" value="1"/>
</dbReference>
<feature type="domain" description="Guanylate cyclase" evidence="10">
    <location>
        <begin position="628"/>
        <end position="756"/>
    </location>
</feature>
<organism evidence="12">
    <name type="scientific">Naegleria gruberi</name>
    <name type="common">Amoeba</name>
    <dbReference type="NCBI Taxonomy" id="5762"/>
    <lineage>
        <taxon>Eukaryota</taxon>
        <taxon>Discoba</taxon>
        <taxon>Heterolobosea</taxon>
        <taxon>Tetramitia</taxon>
        <taxon>Eutetramitia</taxon>
        <taxon>Vahlkampfiidae</taxon>
        <taxon>Naegleria</taxon>
    </lineage>
</organism>
<dbReference type="KEGG" id="ngr:NAEGRDRAFT_49034"/>